<dbReference type="InterPro" id="IPR002446">
    <property type="entry name" value="Lipocalin_bac"/>
</dbReference>
<keyword evidence="3" id="KW-0564">Palmitate</keyword>
<dbReference type="GO" id="GO:0009279">
    <property type="term" value="C:cell outer membrane"/>
    <property type="evidence" value="ECO:0007669"/>
    <property type="project" value="UniProtKB-SubCell"/>
</dbReference>
<keyword evidence="2 3" id="KW-0449">Lipoprotein</keyword>
<dbReference type="RefSeq" id="WP_183948089.1">
    <property type="nucleotide sequence ID" value="NZ_JACHHX010000007.1"/>
</dbReference>
<dbReference type="InterPro" id="IPR022271">
    <property type="entry name" value="Lipocalin_ApoD"/>
</dbReference>
<dbReference type="GO" id="GO:0006950">
    <property type="term" value="P:response to stress"/>
    <property type="evidence" value="ECO:0007669"/>
    <property type="project" value="UniProtKB-ARBA"/>
</dbReference>
<evidence type="ECO:0000256" key="1">
    <source>
        <dbReference type="ARBA" id="ARBA00006889"/>
    </source>
</evidence>
<dbReference type="AlphaFoldDB" id="A0A7W7XZN8"/>
<accession>A0A7W7XZN8</accession>
<dbReference type="GO" id="GO:0008289">
    <property type="term" value="F:lipid binding"/>
    <property type="evidence" value="ECO:0007669"/>
    <property type="project" value="UniProtKB-UniRule"/>
</dbReference>
<keyword evidence="2" id="KW-0446">Lipid-binding</keyword>
<keyword evidence="2" id="KW-0998">Cell outer membrane</keyword>
<feature type="chain" id="PRO_5031673869" description="Outer membrane lipoprotein Blc" evidence="2">
    <location>
        <begin position="28"/>
        <end position="188"/>
    </location>
</feature>
<gene>
    <name evidence="5" type="ORF">HNQ58_001294</name>
</gene>
<protein>
    <recommendedName>
        <fullName evidence="2">Outer membrane lipoprotein Blc</fullName>
    </recommendedName>
</protein>
<evidence type="ECO:0000259" key="4">
    <source>
        <dbReference type="Pfam" id="PF08212"/>
    </source>
</evidence>
<dbReference type="PANTHER" id="PTHR10612:SF34">
    <property type="entry name" value="APOLIPOPROTEIN D"/>
    <property type="match status" value="1"/>
</dbReference>
<sequence length="188" mass="21550">MPSDRFARLIGGLTLGALLAACAAAPAREPLRSQAQVDLPRFMGTWYVIANIPYWPERGKVATRDEYTLRADGRIDNVYVFRNSFAGPEKRWHGVSRVVPGSGGAHWRVRFIWPFSADLLVLEVAPDYSWALLGHPARRHAWIFSRTPHMEQTEYAHLRERFRAYGYEPDALRRIPQFPDQVGRDGFQ</sequence>
<comment type="caution">
    <text evidence="5">The sequence shown here is derived from an EMBL/GenBank/DDBJ whole genome shotgun (WGS) entry which is preliminary data.</text>
</comment>
<dbReference type="CDD" id="cd19438">
    <property type="entry name" value="lipocalin_Blc-like"/>
    <property type="match status" value="1"/>
</dbReference>
<dbReference type="Proteomes" id="UP000519004">
    <property type="component" value="Unassembled WGS sequence"/>
</dbReference>
<dbReference type="SUPFAM" id="SSF50814">
    <property type="entry name" value="Lipocalins"/>
    <property type="match status" value="1"/>
</dbReference>
<reference evidence="5 6" key="1">
    <citation type="submission" date="2020-08" db="EMBL/GenBank/DDBJ databases">
        <title>Genomic Encyclopedia of Type Strains, Phase IV (KMG-IV): sequencing the most valuable type-strain genomes for metagenomic binning, comparative biology and taxonomic classification.</title>
        <authorList>
            <person name="Goeker M."/>
        </authorList>
    </citation>
    <scope>NUCLEOTIDE SEQUENCE [LARGE SCALE GENOMIC DNA]</scope>
    <source>
        <strain evidence="5 6">DSM 25897</strain>
    </source>
</reference>
<evidence type="ECO:0000313" key="6">
    <source>
        <dbReference type="Proteomes" id="UP000519004"/>
    </source>
</evidence>
<dbReference type="InterPro" id="IPR047202">
    <property type="entry name" value="Lipocalin_Blc-like_dom"/>
</dbReference>
<proteinExistence type="inferred from homology"/>
<name>A0A7W7XZN8_9GAMM</name>
<comment type="subunit">
    <text evidence="2">Homodimer.</text>
</comment>
<evidence type="ECO:0000256" key="2">
    <source>
        <dbReference type="PIRNR" id="PIRNR036893"/>
    </source>
</evidence>
<dbReference type="InterPro" id="IPR000566">
    <property type="entry name" value="Lipocln_cytosolic_FA-bd_dom"/>
</dbReference>
<comment type="function">
    <text evidence="2">Involved in the storage or transport of lipids necessary for membrane maintenance under stressful conditions. Displays a binding preference for lysophospholipids.</text>
</comment>
<feature type="lipid moiety-binding region" description="N-palmitoyl cysteine" evidence="3">
    <location>
        <position position="22"/>
    </location>
</feature>
<dbReference type="Gene3D" id="2.40.128.20">
    <property type="match status" value="1"/>
</dbReference>
<dbReference type="Pfam" id="PF08212">
    <property type="entry name" value="Lipocalin_2"/>
    <property type="match status" value="1"/>
</dbReference>
<feature type="signal peptide" evidence="2">
    <location>
        <begin position="1"/>
        <end position="27"/>
    </location>
</feature>
<keyword evidence="2" id="KW-0732">Signal</keyword>
<evidence type="ECO:0000256" key="3">
    <source>
        <dbReference type="PIRSR" id="PIRSR036893-52"/>
    </source>
</evidence>
<dbReference type="PANTHER" id="PTHR10612">
    <property type="entry name" value="APOLIPOPROTEIN D"/>
    <property type="match status" value="1"/>
</dbReference>
<dbReference type="PIRSF" id="PIRSF036893">
    <property type="entry name" value="Lipocalin_ApoD"/>
    <property type="match status" value="1"/>
</dbReference>
<dbReference type="InterPro" id="IPR012674">
    <property type="entry name" value="Calycin"/>
</dbReference>
<feature type="lipid moiety-binding region" description="S-diacylglycerol cysteine" evidence="3">
    <location>
        <position position="22"/>
    </location>
</feature>
<comment type="subcellular location">
    <subcellularLocation>
        <location evidence="2">Cell outer membrane</location>
    </subcellularLocation>
</comment>
<feature type="domain" description="Lipocalin/cytosolic fatty-acid binding" evidence="4">
    <location>
        <begin position="37"/>
        <end position="177"/>
    </location>
</feature>
<dbReference type="EMBL" id="JACHHX010000007">
    <property type="protein sequence ID" value="MBB5015396.1"/>
    <property type="molecule type" value="Genomic_DNA"/>
</dbReference>
<evidence type="ECO:0000313" key="5">
    <source>
        <dbReference type="EMBL" id="MBB5015396.1"/>
    </source>
</evidence>
<dbReference type="PROSITE" id="PS51257">
    <property type="entry name" value="PROKAR_LIPOPROTEIN"/>
    <property type="match status" value="1"/>
</dbReference>
<organism evidence="5 6">
    <name type="scientific">Rehaibacterium terrae</name>
    <dbReference type="NCBI Taxonomy" id="1341696"/>
    <lineage>
        <taxon>Bacteria</taxon>
        <taxon>Pseudomonadati</taxon>
        <taxon>Pseudomonadota</taxon>
        <taxon>Gammaproteobacteria</taxon>
        <taxon>Lysobacterales</taxon>
        <taxon>Lysobacteraceae</taxon>
        <taxon>Rehaibacterium</taxon>
    </lineage>
</organism>
<keyword evidence="2" id="KW-0472">Membrane</keyword>
<dbReference type="PRINTS" id="PR01171">
    <property type="entry name" value="BCTLIPOCALIN"/>
</dbReference>
<keyword evidence="6" id="KW-1185">Reference proteome</keyword>
<comment type="similarity">
    <text evidence="1 2">Belongs to the calycin superfamily. Lipocalin family.</text>
</comment>